<gene>
    <name evidence="2" type="ORF">MIND_01381000</name>
</gene>
<feature type="region of interest" description="Disordered" evidence="1">
    <location>
        <begin position="798"/>
        <end position="851"/>
    </location>
</feature>
<reference evidence="2" key="1">
    <citation type="submission" date="2020-05" db="EMBL/GenBank/DDBJ databases">
        <title>Mycena genomes resolve the evolution of fungal bioluminescence.</title>
        <authorList>
            <person name="Tsai I.J."/>
        </authorList>
    </citation>
    <scope>NUCLEOTIDE SEQUENCE</scope>
    <source>
        <strain evidence="2">171206Taipei</strain>
    </source>
</reference>
<dbReference type="InterPro" id="IPR018824">
    <property type="entry name" value="Conidiation-specific_6"/>
</dbReference>
<feature type="compositionally biased region" description="Basic and acidic residues" evidence="1">
    <location>
        <begin position="833"/>
        <end position="851"/>
    </location>
</feature>
<dbReference type="InterPro" id="IPR052670">
    <property type="entry name" value="UPF0654_domain"/>
</dbReference>
<feature type="compositionally biased region" description="Basic and acidic residues" evidence="1">
    <location>
        <begin position="798"/>
        <end position="817"/>
    </location>
</feature>
<comment type="caution">
    <text evidence="2">The sequence shown here is derived from an EMBL/GenBank/DDBJ whole genome shotgun (WGS) entry which is preliminary data.</text>
</comment>
<proteinExistence type="predicted"/>
<dbReference type="GeneID" id="59352744"/>
<evidence type="ECO:0000313" key="2">
    <source>
        <dbReference type="EMBL" id="KAF7289198.1"/>
    </source>
</evidence>
<dbReference type="RefSeq" id="XP_037213229.1">
    <property type="nucleotide sequence ID" value="XM_037370228.1"/>
</dbReference>
<dbReference type="PANTHER" id="PTHR36576">
    <property type="entry name" value="UPF0654 PROTEIN C11D3.01C-RELATED"/>
    <property type="match status" value="1"/>
</dbReference>
<dbReference type="PANTHER" id="PTHR36576:SF1">
    <property type="entry name" value="UPF0654 PROTEIN C11D3.01C-RELATED"/>
    <property type="match status" value="1"/>
</dbReference>
<dbReference type="GO" id="GO:0005737">
    <property type="term" value="C:cytoplasm"/>
    <property type="evidence" value="ECO:0007669"/>
    <property type="project" value="TreeGrafter"/>
</dbReference>
<protein>
    <submittedName>
        <fullName evidence="2">Uncharacterized protein</fullName>
    </submittedName>
</protein>
<dbReference type="Pfam" id="PF10346">
    <property type="entry name" value="Con-6"/>
    <property type="match status" value="2"/>
</dbReference>
<dbReference type="Proteomes" id="UP000636479">
    <property type="component" value="Unassembled WGS sequence"/>
</dbReference>
<name>A0A8H6RYD8_9AGAR</name>
<organism evidence="2 3">
    <name type="scientific">Mycena indigotica</name>
    <dbReference type="NCBI Taxonomy" id="2126181"/>
    <lineage>
        <taxon>Eukaryota</taxon>
        <taxon>Fungi</taxon>
        <taxon>Dikarya</taxon>
        <taxon>Basidiomycota</taxon>
        <taxon>Agaricomycotina</taxon>
        <taxon>Agaricomycetes</taxon>
        <taxon>Agaricomycetidae</taxon>
        <taxon>Agaricales</taxon>
        <taxon>Marasmiineae</taxon>
        <taxon>Mycenaceae</taxon>
        <taxon>Mycena</taxon>
    </lineage>
</organism>
<feature type="region of interest" description="Disordered" evidence="1">
    <location>
        <begin position="550"/>
        <end position="572"/>
    </location>
</feature>
<keyword evidence="3" id="KW-1185">Reference proteome</keyword>
<evidence type="ECO:0000313" key="3">
    <source>
        <dbReference type="Proteomes" id="UP000636479"/>
    </source>
</evidence>
<dbReference type="OrthoDB" id="3239511at2759"/>
<sequence>MLDKKAVNALISLINRVAASPAQFTVKNYDDLNKRWEQASQLCTSFKEYTVEVEYKGQPRTFEMHARPLWDWSLDLVQDPQLAPYFFWDAERRFRFDGTSWVPFYTEPWTGSAFWDAQSALDFNPDYKILPFILYADKAKLSTFGTQKGYPIIARLANVTVGIRNGTGWGGGQIVGWLPIVDEDANESGKPGFTNFKNAVWHEAFYKLLEDMAKHSNIGVWVRCGDGKMRKLFPMILILAADYEEAAVMALIRGVRALYPCPICLVKAEDLSRLDLAAPLRSTEDSEAVYHKAASCKTVEQREDELKAVGLRNVENVFWKVGLSDPYHALSFDRLHSHHSGLWGDHLFGQLKQHLILLGPRKTAVLDQQFDALPRWRNLNHFSAVSNISFNDGNKHRDISKGIIFAVHNILTDNLGLLLLRCIRSYLVVDTYLDFGVQTANTVEEGRKELQRFGQLINEYSDKCKNIEKLAKNWNFPKNHLQKHAFDDILRKGATKNFGTKIDESMHGPVRDAYHNLTNGKDVAPQILRFVHRSTVATYIREQIEDLDALNAPPKKDNANEDSEPDDSELIGNSVLGGKRVKISFSMVEEEHKTDVGFSQFRTKFTSFLNNFLRAFGHAAMDEQPLSFFPADQISPYGFVKVHFKSLDDWMDTTDYLRCSPNFHGWPRYDAVFVQTTTGVVIMRLVYVFAFEAKQKTFPFALVQPLDAKVVNPPAKDKLLGLHRIRAKPRRSTEFISVHSIIRGTNFFSDAADNTGKDPVRVAAGLKGTLARGDVSDEAKNNAQERLKDMGYEEYIAHPESSSDVREKTEEEKHENHVQGGYKATLKNPNVSEEAKENARQHLGSSEDKEV</sequence>
<accession>A0A8H6RYD8</accession>
<dbReference type="Pfam" id="PF18759">
    <property type="entry name" value="Plavaka"/>
    <property type="match status" value="1"/>
</dbReference>
<dbReference type="EMBL" id="JACAZF010000017">
    <property type="protein sequence ID" value="KAF7289198.1"/>
    <property type="molecule type" value="Genomic_DNA"/>
</dbReference>
<dbReference type="AlphaFoldDB" id="A0A8H6RYD8"/>
<dbReference type="InterPro" id="IPR041078">
    <property type="entry name" value="Plavaka"/>
</dbReference>
<feature type="compositionally biased region" description="Acidic residues" evidence="1">
    <location>
        <begin position="560"/>
        <end position="569"/>
    </location>
</feature>
<evidence type="ECO:0000256" key="1">
    <source>
        <dbReference type="SAM" id="MobiDB-lite"/>
    </source>
</evidence>